<dbReference type="EMBL" id="JAWHQM010000189">
    <property type="protein sequence ID" value="KAK5637635.1"/>
    <property type="molecule type" value="Genomic_DNA"/>
</dbReference>
<feature type="region of interest" description="Disordered" evidence="1">
    <location>
        <begin position="1"/>
        <end position="60"/>
    </location>
</feature>
<dbReference type="AlphaFoldDB" id="A0AAN7URL3"/>
<dbReference type="Proteomes" id="UP001305414">
    <property type="component" value="Unassembled WGS sequence"/>
</dbReference>
<evidence type="ECO:0000256" key="1">
    <source>
        <dbReference type="SAM" id="MobiDB-lite"/>
    </source>
</evidence>
<comment type="caution">
    <text evidence="2">The sequence shown here is derived from an EMBL/GenBank/DDBJ whole genome shotgun (WGS) entry which is preliminary data.</text>
</comment>
<accession>A0AAN7URL3</accession>
<name>A0AAN7URL3_9PEZI</name>
<organism evidence="2 3">
    <name type="scientific">Xylaria bambusicola</name>
    <dbReference type="NCBI Taxonomy" id="326684"/>
    <lineage>
        <taxon>Eukaryota</taxon>
        <taxon>Fungi</taxon>
        <taxon>Dikarya</taxon>
        <taxon>Ascomycota</taxon>
        <taxon>Pezizomycotina</taxon>
        <taxon>Sordariomycetes</taxon>
        <taxon>Xylariomycetidae</taxon>
        <taxon>Xylariales</taxon>
        <taxon>Xylariaceae</taxon>
        <taxon>Xylaria</taxon>
    </lineage>
</organism>
<evidence type="ECO:0000313" key="2">
    <source>
        <dbReference type="EMBL" id="KAK5637635.1"/>
    </source>
</evidence>
<proteinExistence type="predicted"/>
<sequence>MSPFPRSAVGNIASHFLAQKRQSEHHRDHDINDHGDQQQHHLQRRWHYQKQELEPLDPMP</sequence>
<gene>
    <name evidence="2" type="ORF">RRF57_013350</name>
</gene>
<feature type="compositionally biased region" description="Basic and acidic residues" evidence="1">
    <location>
        <begin position="21"/>
        <end position="39"/>
    </location>
</feature>
<keyword evidence="3" id="KW-1185">Reference proteome</keyword>
<evidence type="ECO:0000313" key="3">
    <source>
        <dbReference type="Proteomes" id="UP001305414"/>
    </source>
</evidence>
<protein>
    <submittedName>
        <fullName evidence="2">Uncharacterized protein</fullName>
    </submittedName>
</protein>
<reference evidence="2 3" key="1">
    <citation type="submission" date="2023-10" db="EMBL/GenBank/DDBJ databases">
        <title>Draft genome sequence of Xylaria bambusicola isolate GMP-LS, the root and basal stem rot pathogen of sugarcane in Indonesia.</title>
        <authorList>
            <person name="Selvaraj P."/>
            <person name="Muralishankar V."/>
            <person name="Muruganantham S."/>
            <person name="Sp S."/>
            <person name="Haryani S."/>
            <person name="Lau K.J.X."/>
            <person name="Naqvi N.I."/>
        </authorList>
    </citation>
    <scope>NUCLEOTIDE SEQUENCE [LARGE SCALE GENOMIC DNA]</scope>
    <source>
        <strain evidence="2">GMP-LS</strain>
    </source>
</reference>